<protein>
    <submittedName>
        <fullName evidence="3">Uncharacterized protein</fullName>
    </submittedName>
</protein>
<dbReference type="EMBL" id="QNGE01000468">
    <property type="protein sequence ID" value="KAA3680342.1"/>
    <property type="molecule type" value="Genomic_DNA"/>
</dbReference>
<feature type="region of interest" description="Disordered" evidence="1">
    <location>
        <begin position="330"/>
        <end position="371"/>
    </location>
</feature>
<evidence type="ECO:0000313" key="3">
    <source>
        <dbReference type="EMBL" id="KAA3680342.1"/>
    </source>
</evidence>
<feature type="compositionally biased region" description="Polar residues" evidence="1">
    <location>
        <begin position="135"/>
        <end position="151"/>
    </location>
</feature>
<evidence type="ECO:0000313" key="2">
    <source>
        <dbReference type="EMBL" id="KAA3670447.1"/>
    </source>
</evidence>
<evidence type="ECO:0000256" key="1">
    <source>
        <dbReference type="SAM" id="MobiDB-lite"/>
    </source>
</evidence>
<proteinExistence type="predicted"/>
<keyword evidence="4" id="KW-1185">Reference proteome</keyword>
<comment type="caution">
    <text evidence="3">The sequence shown here is derived from an EMBL/GenBank/DDBJ whole genome shotgun (WGS) entry which is preliminary data.</text>
</comment>
<accession>A0A5J4NYF0</accession>
<evidence type="ECO:0000313" key="4">
    <source>
        <dbReference type="Proteomes" id="UP000324629"/>
    </source>
</evidence>
<dbReference type="AlphaFoldDB" id="A0A5J4NYF0"/>
<feature type="region of interest" description="Disordered" evidence="1">
    <location>
        <begin position="167"/>
        <end position="191"/>
    </location>
</feature>
<sequence>MSVVSSFASHMMHVNPRSVLRPEYFEYSSLGTRASRYKFQPVDKRFNTNTAPVYSLDNPCPPRKRPCRRSYGKLLFRSSMTPTGHPYMQSSPDVLPHCPASCLPYNVHPAARYSASTVPVRNYLSSPDSDGLSRVESSSPCSTVTSKYSPDSTTLGCNKCNAAPAKQERGDVPASNRSYAHGQAEQLRRSRESNTFALIDTQLSRAPLNQVRDMYLQSRTGFNSSSGTSTARSTKKVNLSVVHTIVRFRIKEYLRDLQDHIQRLLDRIFSNMFDEYKTEMRSELASKVFGINRLPCSDDCQFCSELFDRAKIAKSHSDRLAEFRDRLPQSSFSSPIGNSVRPLSNSSNSSTTPMLSASDIPSDCQDFSPSDNKVDRFDADYPSTVLNEFSLPLDTISRELSSDTDVIRLSPNRFEIPLQDPVLEKPLPSYHMSNDATDTKPHSRSRLDSFSLRIVDDFTSSDWSAEFDFGPCGEEPVDLHTLVNDSAPEQLGIRTEEFFDPAFEPIDLMHQFAIDRFPNLNFAGTS</sequence>
<gene>
    <name evidence="3" type="ORF">DEA37_0009497</name>
    <name evidence="2" type="ORF">DEA37_0012253</name>
</gene>
<dbReference type="Proteomes" id="UP000324629">
    <property type="component" value="Unassembled WGS sequence"/>
</dbReference>
<feature type="region of interest" description="Disordered" evidence="1">
    <location>
        <begin position="425"/>
        <end position="444"/>
    </location>
</feature>
<dbReference type="EMBL" id="QNGE01010547">
    <property type="protein sequence ID" value="KAA3670447.1"/>
    <property type="molecule type" value="Genomic_DNA"/>
</dbReference>
<organism evidence="3 4">
    <name type="scientific">Paragonimus westermani</name>
    <dbReference type="NCBI Taxonomy" id="34504"/>
    <lineage>
        <taxon>Eukaryota</taxon>
        <taxon>Metazoa</taxon>
        <taxon>Spiralia</taxon>
        <taxon>Lophotrochozoa</taxon>
        <taxon>Platyhelminthes</taxon>
        <taxon>Trematoda</taxon>
        <taxon>Digenea</taxon>
        <taxon>Plagiorchiida</taxon>
        <taxon>Troglotremata</taxon>
        <taxon>Troglotrematidae</taxon>
        <taxon>Paragonimus</taxon>
    </lineage>
</organism>
<feature type="compositionally biased region" description="Low complexity" evidence="1">
    <location>
        <begin position="342"/>
        <end position="358"/>
    </location>
</feature>
<feature type="region of interest" description="Disordered" evidence="1">
    <location>
        <begin position="125"/>
        <end position="151"/>
    </location>
</feature>
<reference evidence="3 4" key="1">
    <citation type="journal article" date="2019" name="Gigascience">
        <title>Whole-genome sequence of the oriental lung fluke Paragonimus westermani.</title>
        <authorList>
            <person name="Oey H."/>
            <person name="Zakrzewski M."/>
            <person name="Narain K."/>
            <person name="Devi K.R."/>
            <person name="Agatsuma T."/>
            <person name="Nawaratna S."/>
            <person name="Gobert G.N."/>
            <person name="Jones M.K."/>
            <person name="Ragan M.A."/>
            <person name="McManus D.P."/>
            <person name="Krause L."/>
        </authorList>
    </citation>
    <scope>NUCLEOTIDE SEQUENCE [LARGE SCALE GENOMIC DNA]</scope>
    <source>
        <strain evidence="3 4">IND2009</strain>
    </source>
</reference>
<name>A0A5J4NYF0_9TREM</name>